<dbReference type="EMBL" id="CP099489">
    <property type="protein sequence ID" value="USQ78853.1"/>
    <property type="molecule type" value="Genomic_DNA"/>
</dbReference>
<keyword evidence="10" id="KW-1133">Transmembrane helix</keyword>
<dbReference type="InterPro" id="IPR011712">
    <property type="entry name" value="Sig_transdc_His_kin_sub3_dim/P"/>
</dbReference>
<dbReference type="Pfam" id="PF07730">
    <property type="entry name" value="HisKA_3"/>
    <property type="match status" value="1"/>
</dbReference>
<evidence type="ECO:0000256" key="5">
    <source>
        <dbReference type="ARBA" id="ARBA00022741"/>
    </source>
</evidence>
<evidence type="ECO:0000259" key="11">
    <source>
        <dbReference type="PROSITE" id="PS50109"/>
    </source>
</evidence>
<keyword evidence="10" id="KW-0812">Transmembrane</keyword>
<feature type="transmembrane region" description="Helical" evidence="10">
    <location>
        <begin position="105"/>
        <end position="124"/>
    </location>
</feature>
<sequence length="390" mass="40538">MTTMNTERAEVPAWVLTALGAAGQAIAVAVVIAVGSVGGQVAGLGAYLFAVGFGALLLLRSWAPATVLVLTVLGTFAYYVADYPPIGMAVPVFGALYNAAERGRVVVASVAGAVLLVVALYFRIQDGESSAVLAYDVITNAALIGCAIALALTVRSRRHLGEERERAVRLERAAQQERAARQVEEQRLQLARDVHDSLGHALTLVSVQARVAHQVLDTDREAAVVALDRVASAAGSSLTDLRRTLDTLRSDRDGTGHAPITLAGIERTAQAARDAGLDVDLVVDVAGADAPGPVASAAFRIVQESITNVLRHAQATRVRIEVRAGSGVLHLEVADDGRGMAADRAAERHSGGRGIAGMQDRAELLGGTFTTSERGGGVTVTADLPLGEAP</sequence>
<dbReference type="Pfam" id="PF02518">
    <property type="entry name" value="HATPase_c"/>
    <property type="match status" value="1"/>
</dbReference>
<dbReference type="PROSITE" id="PS50109">
    <property type="entry name" value="HIS_KIN"/>
    <property type="match status" value="1"/>
</dbReference>
<dbReference type="InterPro" id="IPR003594">
    <property type="entry name" value="HATPase_dom"/>
</dbReference>
<keyword evidence="7" id="KW-0067">ATP-binding</keyword>
<dbReference type="GO" id="GO:0016301">
    <property type="term" value="F:kinase activity"/>
    <property type="evidence" value="ECO:0007669"/>
    <property type="project" value="UniProtKB-KW"/>
</dbReference>
<keyword evidence="6 12" id="KW-0418">Kinase</keyword>
<evidence type="ECO:0000256" key="6">
    <source>
        <dbReference type="ARBA" id="ARBA00022777"/>
    </source>
</evidence>
<protein>
    <recommendedName>
        <fullName evidence="2">histidine kinase</fullName>
        <ecNumber evidence="2">2.7.13.3</ecNumber>
    </recommendedName>
</protein>
<keyword evidence="3" id="KW-0597">Phosphoprotein</keyword>
<dbReference type="InterPro" id="IPR050482">
    <property type="entry name" value="Sensor_HK_TwoCompSys"/>
</dbReference>
<dbReference type="Gene3D" id="3.30.565.10">
    <property type="entry name" value="Histidine kinase-like ATPase, C-terminal domain"/>
    <property type="match status" value="1"/>
</dbReference>
<evidence type="ECO:0000256" key="4">
    <source>
        <dbReference type="ARBA" id="ARBA00022679"/>
    </source>
</evidence>
<gene>
    <name evidence="12" type="ORF">NF556_14630</name>
</gene>
<keyword evidence="10" id="KW-0472">Membrane</keyword>
<proteinExistence type="predicted"/>
<feature type="coiled-coil region" evidence="9">
    <location>
        <begin position="160"/>
        <end position="193"/>
    </location>
</feature>
<dbReference type="InterPro" id="IPR005467">
    <property type="entry name" value="His_kinase_dom"/>
</dbReference>
<dbReference type="Proteomes" id="UP001056455">
    <property type="component" value="Chromosome"/>
</dbReference>
<dbReference type="PANTHER" id="PTHR24421">
    <property type="entry name" value="NITRATE/NITRITE SENSOR PROTEIN NARX-RELATED"/>
    <property type="match status" value="1"/>
</dbReference>
<keyword evidence="9" id="KW-0175">Coiled coil</keyword>
<evidence type="ECO:0000256" key="8">
    <source>
        <dbReference type="ARBA" id="ARBA00023012"/>
    </source>
</evidence>
<evidence type="ECO:0000256" key="2">
    <source>
        <dbReference type="ARBA" id="ARBA00012438"/>
    </source>
</evidence>
<feature type="transmembrane region" description="Helical" evidence="10">
    <location>
        <begin position="41"/>
        <end position="59"/>
    </location>
</feature>
<evidence type="ECO:0000256" key="1">
    <source>
        <dbReference type="ARBA" id="ARBA00000085"/>
    </source>
</evidence>
<dbReference type="SMART" id="SM00387">
    <property type="entry name" value="HATPase_c"/>
    <property type="match status" value="1"/>
</dbReference>
<reference evidence="12" key="1">
    <citation type="submission" date="2022-06" db="EMBL/GenBank/DDBJ databases">
        <title>Ornithinimicrobium HY1793.</title>
        <authorList>
            <person name="Huang Y."/>
        </authorList>
    </citation>
    <scope>NUCLEOTIDE SEQUENCE</scope>
    <source>
        <strain evidence="12">HY1793</strain>
    </source>
</reference>
<organism evidence="12 13">
    <name type="scientific">Ornithinimicrobium faecis</name>
    <dbReference type="NCBI Taxonomy" id="2934158"/>
    <lineage>
        <taxon>Bacteria</taxon>
        <taxon>Bacillati</taxon>
        <taxon>Actinomycetota</taxon>
        <taxon>Actinomycetes</taxon>
        <taxon>Micrococcales</taxon>
        <taxon>Ornithinimicrobiaceae</taxon>
        <taxon>Ornithinimicrobium</taxon>
    </lineage>
</organism>
<dbReference type="Gene3D" id="1.20.5.1930">
    <property type="match status" value="1"/>
</dbReference>
<feature type="domain" description="Histidine kinase" evidence="11">
    <location>
        <begin position="300"/>
        <end position="388"/>
    </location>
</feature>
<evidence type="ECO:0000313" key="12">
    <source>
        <dbReference type="EMBL" id="USQ78853.1"/>
    </source>
</evidence>
<feature type="transmembrane region" description="Helical" evidence="10">
    <location>
        <begin position="65"/>
        <end position="84"/>
    </location>
</feature>
<name>A0ABY4YPZ9_9MICO</name>
<keyword evidence="5" id="KW-0547">Nucleotide-binding</keyword>
<dbReference type="InterPro" id="IPR036890">
    <property type="entry name" value="HATPase_C_sf"/>
</dbReference>
<accession>A0ABY4YPZ9</accession>
<feature type="transmembrane region" description="Helical" evidence="10">
    <location>
        <begin position="130"/>
        <end position="154"/>
    </location>
</feature>
<dbReference type="CDD" id="cd16917">
    <property type="entry name" value="HATPase_UhpB-NarQ-NarX-like"/>
    <property type="match status" value="1"/>
</dbReference>
<evidence type="ECO:0000313" key="13">
    <source>
        <dbReference type="Proteomes" id="UP001056455"/>
    </source>
</evidence>
<dbReference type="SUPFAM" id="SSF55874">
    <property type="entry name" value="ATPase domain of HSP90 chaperone/DNA topoisomerase II/histidine kinase"/>
    <property type="match status" value="1"/>
</dbReference>
<evidence type="ECO:0000256" key="10">
    <source>
        <dbReference type="SAM" id="Phobius"/>
    </source>
</evidence>
<keyword evidence="4" id="KW-0808">Transferase</keyword>
<evidence type="ECO:0000256" key="3">
    <source>
        <dbReference type="ARBA" id="ARBA00022553"/>
    </source>
</evidence>
<dbReference type="RefSeq" id="WP_252591648.1">
    <property type="nucleotide sequence ID" value="NZ_CP099489.1"/>
</dbReference>
<dbReference type="EC" id="2.7.13.3" evidence="2"/>
<feature type="transmembrane region" description="Helical" evidence="10">
    <location>
        <begin position="12"/>
        <end position="34"/>
    </location>
</feature>
<evidence type="ECO:0000256" key="7">
    <source>
        <dbReference type="ARBA" id="ARBA00022840"/>
    </source>
</evidence>
<dbReference type="PANTHER" id="PTHR24421:SF10">
    <property type="entry name" value="NITRATE_NITRITE SENSOR PROTEIN NARQ"/>
    <property type="match status" value="1"/>
</dbReference>
<comment type="catalytic activity">
    <reaction evidence="1">
        <text>ATP + protein L-histidine = ADP + protein N-phospho-L-histidine.</text>
        <dbReference type="EC" id="2.7.13.3"/>
    </reaction>
</comment>
<keyword evidence="8" id="KW-0902">Two-component regulatory system</keyword>
<evidence type="ECO:0000256" key="9">
    <source>
        <dbReference type="SAM" id="Coils"/>
    </source>
</evidence>
<keyword evidence="13" id="KW-1185">Reference proteome</keyword>